<name>A0ABD3VV41_SINWO</name>
<dbReference type="Pfam" id="PF24972">
    <property type="entry name" value="GBD_ATRN"/>
    <property type="match status" value="1"/>
</dbReference>
<evidence type="ECO:0000256" key="1">
    <source>
        <dbReference type="ARBA" id="ARBA00004167"/>
    </source>
</evidence>
<keyword evidence="19" id="KW-1185">Reference proteome</keyword>
<comment type="caution">
    <text evidence="18">The sequence shown here is derived from an EMBL/GenBank/DDBJ whole genome shotgun (WGS) entry which is preliminary data.</text>
</comment>
<keyword evidence="9 12" id="KW-1015">Disulfide bond</keyword>
<dbReference type="Pfam" id="PF00053">
    <property type="entry name" value="EGF_laminin"/>
    <property type="match status" value="1"/>
</dbReference>
<accession>A0ABD3VV41</accession>
<dbReference type="PROSITE" id="PS01180">
    <property type="entry name" value="CUB"/>
    <property type="match status" value="1"/>
</dbReference>
<protein>
    <recommendedName>
        <fullName evidence="20">Attractin</fullName>
    </recommendedName>
</protein>
<feature type="disulfide bond" evidence="13">
    <location>
        <begin position="873"/>
        <end position="882"/>
    </location>
</feature>
<dbReference type="PROSITE" id="PS50026">
    <property type="entry name" value="EGF_3"/>
    <property type="match status" value="2"/>
</dbReference>
<dbReference type="InterPro" id="IPR051568">
    <property type="entry name" value="LZTR1/Attractin"/>
</dbReference>
<comment type="caution">
    <text evidence="12">Lacks conserved residue(s) required for the propagation of feature annotation.</text>
</comment>
<dbReference type="AlphaFoldDB" id="A0ABD3VV41"/>
<evidence type="ECO:0000256" key="6">
    <source>
        <dbReference type="ARBA" id="ARBA00022737"/>
    </source>
</evidence>
<keyword evidence="4 14" id="KW-0812">Transmembrane</keyword>
<keyword evidence="10" id="KW-0325">Glycoprotein</keyword>
<evidence type="ECO:0000256" key="10">
    <source>
        <dbReference type="ARBA" id="ARBA00023180"/>
    </source>
</evidence>
<dbReference type="Proteomes" id="UP001634394">
    <property type="component" value="Unassembled WGS sequence"/>
</dbReference>
<dbReference type="Pfam" id="PF24973">
    <property type="entry name" value="EGF_LMN_ATRN"/>
    <property type="match status" value="1"/>
</dbReference>
<feature type="domain" description="EGF-like" evidence="16">
    <location>
        <begin position="229"/>
        <end position="261"/>
    </location>
</feature>
<sequence length="1226" mass="137547">MFKMAEKGNLLIYATKNKCRLKFTMYSVLLSLLIMMSVYSKTVFAITVCNYQICYEGECKVGNLNNTFCQCKDGWGGPSCSFCVGRVNLTEESGFISDGWGNYSEDNKCMWLIDSGERKSPIRLRTTQFATECGWDHLYIFDGDSVFAPILSAYSGLVLSEQNDKNNITEVVAKSGKAYVYFYSDAAYNMSGFNITYSMGGCPSDCSGHGECQNATCSCFSGWTGHNCETELCPMNCSNHGVCQNDSGCSCFHEFKGVDCSSTLGNEVWVEIQAKNPPTGRASSASVVIGDYLWIAGGYFFEKVDRNKGFLVRYNFTSSEWNLDIAESLDENYPKDLYGHSMVAYNGSLYIYGGVSNRVVQNDLWIYRIAERRWEYKRPNQSIAVAGHTAVVVGHMMYIIFGHSPRYGYMNIIQEVNLNSPSIEWNVTVETNGALVKGGYGHTSVYSERTGEIYIYGGYHSGSTSIYYLTDRLYSYHPLSRTWKILRSSLSPRYLHSAVLMGNLMLIFGGNTHNDTSISLGAKCYSPDLMFYDTVCNLWKSLSAVPGFGADARYGHSAQVYTDAENVTRMYVFGGFNGIMLNDILEYSPGDCSYYNNQSACDVAFPGTVCIWTGGKCIDRDKGSILPNCDPRADAKDVCPTLKDCPSCLSSKFGCKWCSNNCSSTCPASTQYIITEIPQCPRRYSSVCDKINNCFACILNDDCQWDFSAKPPNCSFLVQDSFESNSRSKQSGCGQPCYQYDSCENCTRYGCMWCGSQQRCVETNSYVASFLYGQCMEWRTKEEKCAATRCSDMHTCEECKTNPSCGWCNDISNTGVGKCMSGSASGPLDFSFSEPVVNHTICAVERWHFVKCPACQCNGHSSCTNKPDECDACQDLTEGDHCQTCQNGYYGNPKNGGNCSECSCNGQAETCDRLTGKCFCRTRGVIGDRCEKCDSPNSYNGDPISGTCYYDLKTDYQFTFNLSKKDDDRYYTQINFMNIPSANDKDVDFTVNCSGQALLNISYRSKSQEETFRVKSHYCNYFRTKFEHKDFNFGPEDNLTFFVYIYNFSTPFWLQISFSQFPKIDLVHFFVTFFSCFLSLLIIAAVLYKIKHKYDNYRRRQRMMVEMEEMASRPFAVVTLELEKKIETGNAEKKDINVDLRKRKRVSKPAQIALEPLHNQKAAVISLFVCLPTGDSNWTPSGQSGLAIASALVTLGHQRKQSIEHVKTDKAKFKKNPFSPTADTCV</sequence>
<feature type="domain" description="Laminin EGF-like" evidence="17">
    <location>
        <begin position="855"/>
        <end position="901"/>
    </location>
</feature>
<dbReference type="Pfam" id="PF24981">
    <property type="entry name" value="Beta-prop_ATRN-LZTR1"/>
    <property type="match status" value="1"/>
</dbReference>
<evidence type="ECO:0000313" key="18">
    <source>
        <dbReference type="EMBL" id="KAL3864373.1"/>
    </source>
</evidence>
<evidence type="ECO:0000256" key="5">
    <source>
        <dbReference type="ARBA" id="ARBA00022729"/>
    </source>
</evidence>
<dbReference type="SUPFAM" id="SSF50965">
    <property type="entry name" value="Galactose oxidase, central domain"/>
    <property type="match status" value="1"/>
</dbReference>
<dbReference type="SMART" id="SM00180">
    <property type="entry name" value="EGF_Lam"/>
    <property type="match status" value="2"/>
</dbReference>
<dbReference type="PANTHER" id="PTHR46376:SF2">
    <property type="entry name" value="DISTRACTED, ISOFORM B"/>
    <property type="match status" value="1"/>
</dbReference>
<dbReference type="InterPro" id="IPR056863">
    <property type="entry name" value="LMN_ATRN_NET-like_EGF"/>
</dbReference>
<dbReference type="PANTHER" id="PTHR46376">
    <property type="entry name" value="LEUCINE-ZIPPER-LIKE TRANSCRIPTIONAL REGULATOR 1"/>
    <property type="match status" value="1"/>
</dbReference>
<dbReference type="Gene3D" id="2.60.120.290">
    <property type="entry name" value="Spermadhesin, CUB domain"/>
    <property type="match status" value="1"/>
</dbReference>
<keyword evidence="7 14" id="KW-1133">Transmembrane helix</keyword>
<evidence type="ECO:0000256" key="14">
    <source>
        <dbReference type="SAM" id="Phobius"/>
    </source>
</evidence>
<dbReference type="Pfam" id="PF23106">
    <property type="entry name" value="EGF_Teneurin"/>
    <property type="match status" value="1"/>
</dbReference>
<dbReference type="SUPFAM" id="SSF49854">
    <property type="entry name" value="Spermadhesin, CUB domain"/>
    <property type="match status" value="1"/>
</dbReference>
<evidence type="ECO:0008006" key="20">
    <source>
        <dbReference type="Google" id="ProtNLM"/>
    </source>
</evidence>
<feature type="disulfide bond" evidence="12">
    <location>
        <begin position="233"/>
        <end position="243"/>
    </location>
</feature>
<evidence type="ECO:0000256" key="8">
    <source>
        <dbReference type="ARBA" id="ARBA00023136"/>
    </source>
</evidence>
<feature type="domain" description="CUB" evidence="15">
    <location>
        <begin position="83"/>
        <end position="200"/>
    </location>
</feature>
<dbReference type="SMART" id="SM00423">
    <property type="entry name" value="PSI"/>
    <property type="match status" value="5"/>
</dbReference>
<dbReference type="SMART" id="SM00181">
    <property type="entry name" value="EGF"/>
    <property type="match status" value="4"/>
</dbReference>
<evidence type="ECO:0000256" key="11">
    <source>
        <dbReference type="ARBA" id="ARBA00023292"/>
    </source>
</evidence>
<dbReference type="InterPro" id="IPR000859">
    <property type="entry name" value="CUB_dom"/>
</dbReference>
<evidence type="ECO:0000256" key="7">
    <source>
        <dbReference type="ARBA" id="ARBA00022989"/>
    </source>
</evidence>
<evidence type="ECO:0000259" key="15">
    <source>
        <dbReference type="PROSITE" id="PS01180"/>
    </source>
</evidence>
<dbReference type="InterPro" id="IPR035914">
    <property type="entry name" value="Sperma_CUB_dom_sf"/>
</dbReference>
<dbReference type="PROSITE" id="PS50027">
    <property type="entry name" value="EGF_LAM_2"/>
    <property type="match status" value="1"/>
</dbReference>
<dbReference type="SMART" id="SM00042">
    <property type="entry name" value="CUB"/>
    <property type="match status" value="1"/>
</dbReference>
<dbReference type="EMBL" id="JBJQND010000010">
    <property type="protein sequence ID" value="KAL3864373.1"/>
    <property type="molecule type" value="Genomic_DNA"/>
</dbReference>
<keyword evidence="8 14" id="KW-0472">Membrane</keyword>
<keyword evidence="2" id="KW-0880">Kelch repeat</keyword>
<evidence type="ECO:0000259" key="16">
    <source>
        <dbReference type="PROSITE" id="PS50026"/>
    </source>
</evidence>
<evidence type="ECO:0000256" key="13">
    <source>
        <dbReference type="PROSITE-ProRule" id="PRU00460"/>
    </source>
</evidence>
<dbReference type="InterPro" id="IPR002165">
    <property type="entry name" value="Plexin_repeat"/>
</dbReference>
<keyword evidence="6" id="KW-0677">Repeat</keyword>
<dbReference type="PROSITE" id="PS01248">
    <property type="entry name" value="EGF_LAM_1"/>
    <property type="match status" value="1"/>
</dbReference>
<dbReference type="Gene3D" id="2.120.10.80">
    <property type="entry name" value="Kelch-type beta propeller"/>
    <property type="match status" value="2"/>
</dbReference>
<evidence type="ECO:0000256" key="3">
    <source>
        <dbReference type="ARBA" id="ARBA00022536"/>
    </source>
</evidence>
<dbReference type="InterPro" id="IPR056737">
    <property type="entry name" value="Beta-prop_ATRN-MKLN-like"/>
</dbReference>
<dbReference type="Gene3D" id="2.10.25.10">
    <property type="entry name" value="Laminin"/>
    <property type="match status" value="3"/>
</dbReference>
<keyword evidence="3 12" id="KW-0245">EGF-like domain</keyword>
<evidence type="ECO:0000259" key="17">
    <source>
        <dbReference type="PROSITE" id="PS50027"/>
    </source>
</evidence>
<organism evidence="18 19">
    <name type="scientific">Sinanodonta woodiana</name>
    <name type="common">Chinese pond mussel</name>
    <name type="synonym">Anodonta woodiana</name>
    <dbReference type="NCBI Taxonomy" id="1069815"/>
    <lineage>
        <taxon>Eukaryota</taxon>
        <taxon>Metazoa</taxon>
        <taxon>Spiralia</taxon>
        <taxon>Lophotrochozoa</taxon>
        <taxon>Mollusca</taxon>
        <taxon>Bivalvia</taxon>
        <taxon>Autobranchia</taxon>
        <taxon>Heteroconchia</taxon>
        <taxon>Palaeoheterodonta</taxon>
        <taxon>Unionida</taxon>
        <taxon>Unionoidea</taxon>
        <taxon>Unionidae</taxon>
        <taxon>Unioninae</taxon>
        <taxon>Sinanodonta</taxon>
    </lineage>
</organism>
<keyword evidence="5" id="KW-0732">Signal</keyword>
<dbReference type="InterPro" id="IPR015915">
    <property type="entry name" value="Kelch-typ_b-propeller"/>
</dbReference>
<evidence type="ECO:0000256" key="2">
    <source>
        <dbReference type="ARBA" id="ARBA00022441"/>
    </source>
</evidence>
<proteinExistence type="predicted"/>
<evidence type="ECO:0000256" key="4">
    <source>
        <dbReference type="ARBA" id="ARBA00022692"/>
    </source>
</evidence>
<dbReference type="InterPro" id="IPR000742">
    <property type="entry name" value="EGF"/>
</dbReference>
<feature type="disulfide bond" evidence="12">
    <location>
        <begin position="251"/>
        <end position="260"/>
    </location>
</feature>
<dbReference type="InterPro" id="IPR016201">
    <property type="entry name" value="PSI"/>
</dbReference>
<dbReference type="SUPFAM" id="SSF57196">
    <property type="entry name" value="EGF/Laminin"/>
    <property type="match status" value="1"/>
</dbReference>
<evidence type="ECO:0000313" key="19">
    <source>
        <dbReference type="Proteomes" id="UP001634394"/>
    </source>
</evidence>
<feature type="transmembrane region" description="Helical" evidence="14">
    <location>
        <begin position="1066"/>
        <end position="1090"/>
    </location>
</feature>
<dbReference type="GO" id="GO:0016020">
    <property type="term" value="C:membrane"/>
    <property type="evidence" value="ECO:0007669"/>
    <property type="project" value="UniProtKB-SubCell"/>
</dbReference>
<evidence type="ECO:0000256" key="12">
    <source>
        <dbReference type="PROSITE-ProRule" id="PRU00076"/>
    </source>
</evidence>
<feature type="disulfide bond" evidence="12">
    <location>
        <begin position="71"/>
        <end position="80"/>
    </location>
</feature>
<dbReference type="InterPro" id="IPR002049">
    <property type="entry name" value="LE_dom"/>
</dbReference>
<feature type="disulfide bond" evidence="12">
    <location>
        <begin position="49"/>
        <end position="59"/>
    </location>
</feature>
<dbReference type="CDD" id="cd00055">
    <property type="entry name" value="EGF_Lam"/>
    <property type="match status" value="2"/>
</dbReference>
<feature type="disulfide bond" evidence="13">
    <location>
        <begin position="885"/>
        <end position="899"/>
    </location>
</feature>
<comment type="subcellular location">
    <subcellularLocation>
        <location evidence="1">Membrane</location>
        <topology evidence="1">Single-pass membrane protein</topology>
    </subcellularLocation>
</comment>
<dbReference type="InterPro" id="IPR056732">
    <property type="entry name" value="GBD_ATRN"/>
</dbReference>
<feature type="domain" description="EGF-like" evidence="16">
    <location>
        <begin position="45"/>
        <end position="81"/>
    </location>
</feature>
<dbReference type="PROSITE" id="PS00022">
    <property type="entry name" value="EGF_1"/>
    <property type="match status" value="2"/>
</dbReference>
<keyword evidence="11 13" id="KW-0424">Laminin EGF-like domain</keyword>
<reference evidence="18 19" key="1">
    <citation type="submission" date="2024-11" db="EMBL/GenBank/DDBJ databases">
        <title>Chromosome-level genome assembly of the freshwater bivalve Anodonta woodiana.</title>
        <authorList>
            <person name="Chen X."/>
        </authorList>
    </citation>
    <scope>NUCLEOTIDE SEQUENCE [LARGE SCALE GENOMIC DNA]</scope>
    <source>
        <strain evidence="18">MN2024</strain>
        <tissue evidence="18">Gills</tissue>
    </source>
</reference>
<dbReference type="CDD" id="cd00041">
    <property type="entry name" value="CUB"/>
    <property type="match status" value="1"/>
</dbReference>
<dbReference type="Pfam" id="PF01437">
    <property type="entry name" value="PSI"/>
    <property type="match status" value="1"/>
</dbReference>
<dbReference type="InterPro" id="IPR011043">
    <property type="entry name" value="Gal_Oxase/kelch_b-propeller"/>
</dbReference>
<gene>
    <name evidence="18" type="ORF">ACJMK2_006063</name>
</gene>
<evidence type="ECO:0000256" key="9">
    <source>
        <dbReference type="ARBA" id="ARBA00023157"/>
    </source>
</evidence>